<feature type="transmembrane region" description="Helical" evidence="6">
    <location>
        <begin position="231"/>
        <end position="256"/>
    </location>
</feature>
<dbReference type="GO" id="GO:0016020">
    <property type="term" value="C:membrane"/>
    <property type="evidence" value="ECO:0007669"/>
    <property type="project" value="UniProtKB-SubCell"/>
</dbReference>
<dbReference type="Proteomes" id="UP000445582">
    <property type="component" value="Unassembled WGS sequence"/>
</dbReference>
<evidence type="ECO:0000313" key="8">
    <source>
        <dbReference type="Proteomes" id="UP000445582"/>
    </source>
</evidence>
<dbReference type="PANTHER" id="PTHR21716">
    <property type="entry name" value="TRANSMEMBRANE PROTEIN"/>
    <property type="match status" value="1"/>
</dbReference>
<feature type="transmembrane region" description="Helical" evidence="6">
    <location>
        <begin position="333"/>
        <end position="364"/>
    </location>
</feature>
<dbReference type="EMBL" id="WTYN01000005">
    <property type="protein sequence ID" value="MXO63963.1"/>
    <property type="molecule type" value="Genomic_DNA"/>
</dbReference>
<keyword evidence="8" id="KW-1185">Reference proteome</keyword>
<evidence type="ECO:0000256" key="2">
    <source>
        <dbReference type="ARBA" id="ARBA00009773"/>
    </source>
</evidence>
<feature type="transmembrane region" description="Helical" evidence="6">
    <location>
        <begin position="296"/>
        <end position="313"/>
    </location>
</feature>
<evidence type="ECO:0000256" key="1">
    <source>
        <dbReference type="ARBA" id="ARBA00004141"/>
    </source>
</evidence>
<dbReference type="OrthoDB" id="9799225at2"/>
<evidence type="ECO:0000313" key="7">
    <source>
        <dbReference type="EMBL" id="MXO63963.1"/>
    </source>
</evidence>
<organism evidence="7 8">
    <name type="scientific">Qipengyuania oceanensis</name>
    <dbReference type="NCBI Taxonomy" id="1463597"/>
    <lineage>
        <taxon>Bacteria</taxon>
        <taxon>Pseudomonadati</taxon>
        <taxon>Pseudomonadota</taxon>
        <taxon>Alphaproteobacteria</taxon>
        <taxon>Sphingomonadales</taxon>
        <taxon>Erythrobacteraceae</taxon>
        <taxon>Qipengyuania</taxon>
    </lineage>
</organism>
<dbReference type="RefSeq" id="WP_160677227.1">
    <property type="nucleotide sequence ID" value="NZ_WTYN01000005.1"/>
</dbReference>
<comment type="similarity">
    <text evidence="2">Belongs to the autoinducer-2 exporter (AI-2E) (TC 2.A.86) family.</text>
</comment>
<gene>
    <name evidence="7" type="ORF">GRI48_13210</name>
</gene>
<proteinExistence type="inferred from homology"/>
<keyword evidence="3 6" id="KW-0812">Transmembrane</keyword>
<dbReference type="PANTHER" id="PTHR21716:SF16">
    <property type="entry name" value="BLL1467 PROTEIN"/>
    <property type="match status" value="1"/>
</dbReference>
<feature type="transmembrane region" description="Helical" evidence="6">
    <location>
        <begin position="63"/>
        <end position="81"/>
    </location>
</feature>
<reference evidence="7 8" key="1">
    <citation type="submission" date="2019-12" db="EMBL/GenBank/DDBJ databases">
        <title>Genomic-based taxomic classification of the family Erythrobacteraceae.</title>
        <authorList>
            <person name="Xu L."/>
        </authorList>
    </citation>
    <scope>NUCLEOTIDE SEQUENCE [LARGE SCALE GENOMIC DNA]</scope>
    <source>
        <strain evidence="7 8">MCCC 1A09965</strain>
    </source>
</reference>
<evidence type="ECO:0000256" key="6">
    <source>
        <dbReference type="SAM" id="Phobius"/>
    </source>
</evidence>
<dbReference type="InterPro" id="IPR002549">
    <property type="entry name" value="AI-2E-like"/>
</dbReference>
<feature type="transmembrane region" description="Helical" evidence="6">
    <location>
        <begin position="93"/>
        <end position="114"/>
    </location>
</feature>
<comment type="subcellular location">
    <subcellularLocation>
        <location evidence="1">Membrane</location>
        <topology evidence="1">Multi-pass membrane protein</topology>
    </subcellularLocation>
</comment>
<feature type="transmembrane region" description="Helical" evidence="6">
    <location>
        <begin position="262"/>
        <end position="289"/>
    </location>
</feature>
<sequence length="408" mass="43927">MSDIDLPPAQATASDAGDAASQRAGRRHAFAEQELRLISALVVILGLGLFFALPFVLSIGSVVFLPLVTALILTIVLSPLADKLAGWGLPNVLASLAALLFFFAVLLLALALILQPAMTLIDQLPAMVQQVSQRFAELRNTFSWVEDINRELAELMGSEDSRKVVLEGPNILQELAIATPSVLLEVLLTFLMSFFMIEGRVRVRRHLMLDRASFGTSIKAARVVREVQDRVASYILTVTWINAGVGVVVALGAWALDVDAPVMWGGLAAILNFIPYIGPFAMIALLTLFGVGTAETALLGLIPALAYLSLHTIESNVITPSILGARFTMNPVLILIAFSYFTWVWGVFGALLSVPILLTVTALFDHIGRPNLIGFIFGEPLFGSHPFADTPDELIAEAEAEIQGQTAA</sequence>
<dbReference type="GO" id="GO:0055085">
    <property type="term" value="P:transmembrane transport"/>
    <property type="evidence" value="ECO:0007669"/>
    <property type="project" value="TreeGrafter"/>
</dbReference>
<name>A0A844YJJ1_9SPHN</name>
<dbReference type="AlphaFoldDB" id="A0A844YJJ1"/>
<dbReference type="Pfam" id="PF01594">
    <property type="entry name" value="AI-2E_transport"/>
    <property type="match status" value="1"/>
</dbReference>
<comment type="caution">
    <text evidence="7">The sequence shown here is derived from an EMBL/GenBank/DDBJ whole genome shotgun (WGS) entry which is preliminary data.</text>
</comment>
<evidence type="ECO:0000256" key="3">
    <source>
        <dbReference type="ARBA" id="ARBA00022692"/>
    </source>
</evidence>
<accession>A0A844YJJ1</accession>
<feature type="transmembrane region" description="Helical" evidence="6">
    <location>
        <begin position="35"/>
        <end position="57"/>
    </location>
</feature>
<evidence type="ECO:0000256" key="5">
    <source>
        <dbReference type="ARBA" id="ARBA00023136"/>
    </source>
</evidence>
<keyword evidence="5 6" id="KW-0472">Membrane</keyword>
<keyword evidence="4 6" id="KW-1133">Transmembrane helix</keyword>
<protein>
    <submittedName>
        <fullName evidence="7">AI-2E family transporter</fullName>
    </submittedName>
</protein>
<evidence type="ECO:0000256" key="4">
    <source>
        <dbReference type="ARBA" id="ARBA00022989"/>
    </source>
</evidence>
<feature type="transmembrane region" description="Helical" evidence="6">
    <location>
        <begin position="175"/>
        <end position="197"/>
    </location>
</feature>